<proteinExistence type="predicted"/>
<keyword evidence="2" id="KW-1185">Reference proteome</keyword>
<sequence>MPKFLLHALGHRALNPHTLRLSFVKGLCVGVCAKKLFDERSTYSRERMEPNVNVPDEAGPRLAQFLTTYSSNSYTSPQQIFPSLEVKLPTWSINISSYLGQDILSVDHANFDFMDEFIQDVKRNKVDPQHSEDLMSKLGVFDQAISSDDDCFTKK</sequence>
<dbReference type="EMBL" id="CAJVPY010038008">
    <property type="protein sequence ID" value="CAG8803524.1"/>
    <property type="molecule type" value="Genomic_DNA"/>
</dbReference>
<name>A0A9N9PCD7_9GLOM</name>
<dbReference type="Proteomes" id="UP000789405">
    <property type="component" value="Unassembled WGS sequence"/>
</dbReference>
<gene>
    <name evidence="1" type="ORF">DERYTH_LOCUS23906</name>
</gene>
<reference evidence="1" key="1">
    <citation type="submission" date="2021-06" db="EMBL/GenBank/DDBJ databases">
        <authorList>
            <person name="Kallberg Y."/>
            <person name="Tangrot J."/>
            <person name="Rosling A."/>
        </authorList>
    </citation>
    <scope>NUCLEOTIDE SEQUENCE</scope>
    <source>
        <strain evidence="1">MA453B</strain>
    </source>
</reference>
<accession>A0A9N9PCD7</accession>
<evidence type="ECO:0000313" key="1">
    <source>
        <dbReference type="EMBL" id="CAG8803524.1"/>
    </source>
</evidence>
<dbReference type="AlphaFoldDB" id="A0A9N9PCD7"/>
<organism evidence="1 2">
    <name type="scientific">Dentiscutata erythropus</name>
    <dbReference type="NCBI Taxonomy" id="1348616"/>
    <lineage>
        <taxon>Eukaryota</taxon>
        <taxon>Fungi</taxon>
        <taxon>Fungi incertae sedis</taxon>
        <taxon>Mucoromycota</taxon>
        <taxon>Glomeromycotina</taxon>
        <taxon>Glomeromycetes</taxon>
        <taxon>Diversisporales</taxon>
        <taxon>Gigasporaceae</taxon>
        <taxon>Dentiscutata</taxon>
    </lineage>
</organism>
<protein>
    <submittedName>
        <fullName evidence="1">9104_t:CDS:1</fullName>
    </submittedName>
</protein>
<evidence type="ECO:0000313" key="2">
    <source>
        <dbReference type="Proteomes" id="UP000789405"/>
    </source>
</evidence>
<feature type="non-terminal residue" evidence="1">
    <location>
        <position position="155"/>
    </location>
</feature>
<comment type="caution">
    <text evidence="1">The sequence shown here is derived from an EMBL/GenBank/DDBJ whole genome shotgun (WGS) entry which is preliminary data.</text>
</comment>